<name>A0A4C1ZI42_EUMVA</name>
<gene>
    <name evidence="1" type="ORF">EVAR_59230_1</name>
</gene>
<comment type="caution">
    <text evidence="1">The sequence shown here is derived from an EMBL/GenBank/DDBJ whole genome shotgun (WGS) entry which is preliminary data.</text>
</comment>
<evidence type="ECO:0000313" key="1">
    <source>
        <dbReference type="EMBL" id="GBP86784.1"/>
    </source>
</evidence>
<sequence>MHDRPFHKTGTIFGPAPLHKPDVVLGSIIAGWWRGFCCHRQPLAGRMSPDDLNYHPIPAHSVECPREGMLALRARDWQHSRVAAVPLLEPRFQLDGKLSCCYVEDATTLQQEVLISPMTW</sequence>
<reference evidence="1 2" key="1">
    <citation type="journal article" date="2019" name="Commun. Biol.">
        <title>The bagworm genome reveals a unique fibroin gene that provides high tensile strength.</title>
        <authorList>
            <person name="Kono N."/>
            <person name="Nakamura H."/>
            <person name="Ohtoshi R."/>
            <person name="Tomita M."/>
            <person name="Numata K."/>
            <person name="Arakawa K."/>
        </authorList>
    </citation>
    <scope>NUCLEOTIDE SEQUENCE [LARGE SCALE GENOMIC DNA]</scope>
</reference>
<evidence type="ECO:0000313" key="2">
    <source>
        <dbReference type="Proteomes" id="UP000299102"/>
    </source>
</evidence>
<accession>A0A4C1ZI42</accession>
<organism evidence="1 2">
    <name type="scientific">Eumeta variegata</name>
    <name type="common">Bagworm moth</name>
    <name type="synonym">Eumeta japonica</name>
    <dbReference type="NCBI Taxonomy" id="151549"/>
    <lineage>
        <taxon>Eukaryota</taxon>
        <taxon>Metazoa</taxon>
        <taxon>Ecdysozoa</taxon>
        <taxon>Arthropoda</taxon>
        <taxon>Hexapoda</taxon>
        <taxon>Insecta</taxon>
        <taxon>Pterygota</taxon>
        <taxon>Neoptera</taxon>
        <taxon>Endopterygota</taxon>
        <taxon>Lepidoptera</taxon>
        <taxon>Glossata</taxon>
        <taxon>Ditrysia</taxon>
        <taxon>Tineoidea</taxon>
        <taxon>Psychidae</taxon>
        <taxon>Oiketicinae</taxon>
        <taxon>Eumeta</taxon>
    </lineage>
</organism>
<keyword evidence="2" id="KW-1185">Reference proteome</keyword>
<proteinExistence type="predicted"/>
<dbReference type="Proteomes" id="UP000299102">
    <property type="component" value="Unassembled WGS sequence"/>
</dbReference>
<dbReference type="EMBL" id="BGZK01001816">
    <property type="protein sequence ID" value="GBP86784.1"/>
    <property type="molecule type" value="Genomic_DNA"/>
</dbReference>
<protein>
    <submittedName>
        <fullName evidence="1">Uncharacterized protein</fullName>
    </submittedName>
</protein>
<dbReference type="AlphaFoldDB" id="A0A4C1ZI42"/>